<protein>
    <recommendedName>
        <fullName evidence="3">DSBA-like thioredoxin domain-containing protein</fullName>
    </recommendedName>
</protein>
<evidence type="ECO:0008006" key="3">
    <source>
        <dbReference type="Google" id="ProtNLM"/>
    </source>
</evidence>
<comment type="caution">
    <text evidence="1">The sequence shown here is derived from an EMBL/GenBank/DDBJ whole genome shotgun (WGS) entry which is preliminary data.</text>
</comment>
<dbReference type="InterPro" id="IPR036249">
    <property type="entry name" value="Thioredoxin-like_sf"/>
</dbReference>
<evidence type="ECO:0000313" key="2">
    <source>
        <dbReference type="Proteomes" id="UP000320244"/>
    </source>
</evidence>
<reference evidence="1 2" key="2">
    <citation type="submission" date="2019-08" db="EMBL/GenBank/DDBJ databases">
        <title>Jejuicoccus antrihumi gen. nov., sp. nov., a new member of the family Dermacoccaceae isolated from a cave.</title>
        <authorList>
            <person name="Schumann P."/>
            <person name="Kim I.S."/>
        </authorList>
    </citation>
    <scope>NUCLEOTIDE SEQUENCE [LARGE SCALE GENOMIC DNA]</scope>
    <source>
        <strain evidence="1 2">C5-26</strain>
    </source>
</reference>
<dbReference type="OrthoDB" id="4856332at2"/>
<sequence>MSTGHSDVLIYGDFACARCYLASQKADALVHRGALISWRAVEQNPHLAVAGRQHDAATRADLDQVLAVLRPRLRGGEVLPERIPGFAPKSQAAVSAYAEACGAHVADEIRGSLFTAYWLHGTNIGDPEVLRTLLAAEFLKGDATSAPIREFGYAVAMTRSPITGAAWRRVRDWRRQWLDLGAGDLPVVSDGQRVEVGDAGLAWLDDVLDQEPAPARAPVRSWRPPTTAIPPATWTTQIGDPWQRAWQLRQVDETLTQRQS</sequence>
<proteinExistence type="predicted"/>
<organism evidence="1 2">
    <name type="scientific">Leekyejoonella antrihumi</name>
    <dbReference type="NCBI Taxonomy" id="1660198"/>
    <lineage>
        <taxon>Bacteria</taxon>
        <taxon>Bacillati</taxon>
        <taxon>Actinomycetota</taxon>
        <taxon>Actinomycetes</taxon>
        <taxon>Micrococcales</taxon>
        <taxon>Dermacoccaceae</taxon>
        <taxon>Leekyejoonella</taxon>
    </lineage>
</organism>
<dbReference type="Gene3D" id="3.40.30.10">
    <property type="entry name" value="Glutaredoxin"/>
    <property type="match status" value="1"/>
</dbReference>
<gene>
    <name evidence="1" type="ORF">FGL98_12450</name>
</gene>
<dbReference type="AlphaFoldDB" id="A0A563E0W6"/>
<keyword evidence="2" id="KW-1185">Reference proteome</keyword>
<accession>A0A563E0W6</accession>
<dbReference type="RefSeq" id="WP_146317092.1">
    <property type="nucleotide sequence ID" value="NZ_VCQV01000016.1"/>
</dbReference>
<evidence type="ECO:0000313" key="1">
    <source>
        <dbReference type="EMBL" id="TWP35812.1"/>
    </source>
</evidence>
<reference evidence="1 2" key="1">
    <citation type="submission" date="2019-05" db="EMBL/GenBank/DDBJ databases">
        <authorList>
            <person name="Lee S.D."/>
        </authorList>
    </citation>
    <scope>NUCLEOTIDE SEQUENCE [LARGE SCALE GENOMIC DNA]</scope>
    <source>
        <strain evidence="1 2">C5-26</strain>
    </source>
</reference>
<dbReference type="SUPFAM" id="SSF52833">
    <property type="entry name" value="Thioredoxin-like"/>
    <property type="match status" value="1"/>
</dbReference>
<dbReference type="EMBL" id="VCQV01000016">
    <property type="protein sequence ID" value="TWP35812.1"/>
    <property type="molecule type" value="Genomic_DNA"/>
</dbReference>
<dbReference type="Proteomes" id="UP000320244">
    <property type="component" value="Unassembled WGS sequence"/>
</dbReference>
<name>A0A563E0W6_9MICO</name>